<dbReference type="EMBL" id="JBHSZQ010000051">
    <property type="protein sequence ID" value="MFC7127599.1"/>
    <property type="molecule type" value="Genomic_DNA"/>
</dbReference>
<evidence type="ECO:0000256" key="1">
    <source>
        <dbReference type="SAM" id="Phobius"/>
    </source>
</evidence>
<organism evidence="2 3">
    <name type="scientific">Halovenus rubra</name>
    <dbReference type="NCBI Taxonomy" id="869890"/>
    <lineage>
        <taxon>Archaea</taxon>
        <taxon>Methanobacteriati</taxon>
        <taxon>Methanobacteriota</taxon>
        <taxon>Stenosarchaea group</taxon>
        <taxon>Halobacteria</taxon>
        <taxon>Halobacteriales</taxon>
        <taxon>Haloarculaceae</taxon>
        <taxon>Halovenus</taxon>
    </lineage>
</organism>
<name>A0ABD5XAH5_9EURY</name>
<keyword evidence="1" id="KW-1133">Transmembrane helix</keyword>
<evidence type="ECO:0000313" key="3">
    <source>
        <dbReference type="Proteomes" id="UP001596414"/>
    </source>
</evidence>
<protein>
    <submittedName>
        <fullName evidence="2">Uncharacterized protein</fullName>
    </submittedName>
</protein>
<dbReference type="Proteomes" id="UP001596414">
    <property type="component" value="Unassembled WGS sequence"/>
</dbReference>
<evidence type="ECO:0000313" key="2">
    <source>
        <dbReference type="EMBL" id="MFC7127599.1"/>
    </source>
</evidence>
<reference evidence="2 3" key="1">
    <citation type="journal article" date="2014" name="Int. J. Syst. Evol. Microbiol.">
        <title>Complete genome sequence of Corynebacterium casei LMG S-19264T (=DSM 44701T), isolated from a smear-ripened cheese.</title>
        <authorList>
            <consortium name="US DOE Joint Genome Institute (JGI-PGF)"/>
            <person name="Walter F."/>
            <person name="Albersmeier A."/>
            <person name="Kalinowski J."/>
            <person name="Ruckert C."/>
        </authorList>
    </citation>
    <scope>NUCLEOTIDE SEQUENCE [LARGE SCALE GENOMIC DNA]</scope>
    <source>
        <strain evidence="2 3">CGMCC 4.7215</strain>
    </source>
</reference>
<feature type="transmembrane region" description="Helical" evidence="1">
    <location>
        <begin position="6"/>
        <end position="31"/>
    </location>
</feature>
<keyword evidence="1" id="KW-0472">Membrane</keyword>
<gene>
    <name evidence="2" type="ORF">ACFQJ7_16520</name>
</gene>
<proteinExistence type="predicted"/>
<keyword evidence="1" id="KW-0812">Transmembrane</keyword>
<sequence>MDRPITTVAGVFVVGVLIGASVAGAFGMYFFEVDMDLSGEQDVADVEAYPEPPERPTALTNETATEYTISFEERRLYNEILGAHSSQLVGEERVVNVCRTRSVRETGEGFRVELSCAGGIDNRDDTDRQAGFEYSVTYRVTETTTEQVGIERFPYEEQSWFIDRPATTSESET</sequence>
<comment type="caution">
    <text evidence="2">The sequence shown here is derived from an EMBL/GenBank/DDBJ whole genome shotgun (WGS) entry which is preliminary data.</text>
</comment>
<accession>A0ABD5XAH5</accession>
<dbReference type="AlphaFoldDB" id="A0ABD5XAH5"/>
<dbReference type="RefSeq" id="WP_267635664.1">
    <property type="nucleotide sequence ID" value="NZ_JAODIY010000001.1"/>
</dbReference>